<evidence type="ECO:0000256" key="2">
    <source>
        <dbReference type="SAM" id="MobiDB-lite"/>
    </source>
</evidence>
<evidence type="ECO:0000256" key="1">
    <source>
        <dbReference type="ARBA" id="ARBA00009199"/>
    </source>
</evidence>
<evidence type="ECO:0000259" key="3">
    <source>
        <dbReference type="Pfam" id="PF01425"/>
    </source>
</evidence>
<reference evidence="4 5" key="2">
    <citation type="journal article" date="2021" name="Int. J. Syst. Evol. Microbiol.">
        <title>Roseibium litorale sp. nov., isolated from a tidal flat sediment and proposal for the reclassification of Labrenzia polysiphoniae as Roseibium polysiphoniae comb. nov.</title>
        <authorList>
            <person name="Liu Y."/>
            <person name="Pei T."/>
            <person name="Du J."/>
            <person name="Chao M."/>
            <person name="Deng M.R."/>
            <person name="Zhu H."/>
        </authorList>
    </citation>
    <scope>NUCLEOTIDE SEQUENCE [LARGE SCALE GENOMIC DNA]</scope>
    <source>
        <strain evidence="4 5">4C16A</strain>
    </source>
</reference>
<dbReference type="RefSeq" id="WP_192149743.1">
    <property type="nucleotide sequence ID" value="NZ_JACYXI010000014.1"/>
</dbReference>
<comment type="similarity">
    <text evidence="1">Belongs to the amidase family.</text>
</comment>
<evidence type="ECO:0000313" key="4">
    <source>
        <dbReference type="EMBL" id="MBD8893594.1"/>
    </source>
</evidence>
<sequence>MTEVWRLPLTGLSAALQAGEVTAVSLLEAFTARIRKLDPQLNALVTPNPEAEAQAQASDRRRAEGRPLGPLDGIPLAVKDNILTAGIRTTWGSPSYADYVPDADEIAVARLKAAGMVILGKTNVPEFTLEGFTDNPLFGPTRNPFDPALTPGGSSGGSVAGVAAGLFPAALGTDGGGSIRRPAGYTGLIGLKPSIGRVPRVECLPQILLDLEVIGPLTRTVEDAALIFQTMAGPHTLDPRSWHRQEEEAGASLDQAPGPLKILYVEHFGDAPLDPTIAASCRAFADQLKELGHTVTEGPLPLDISPLTAGWPLIGKSGLAFLEQTIGNDFQKASAKYRDMAAEGRATGCGGFFALMDAIAGLRRKAAGVFCEVDAILTPSAAAMPWAISIDYPPEIDGQPVGPRGHAVYTGWVNAIGHPAITLPAEPSRTGMPIGIQLIGGFNRDWRLLRLARQIETAFPFPHTWPALAEEG</sequence>
<dbReference type="PANTHER" id="PTHR11895:SF7">
    <property type="entry name" value="GLUTAMYL-TRNA(GLN) AMIDOTRANSFERASE SUBUNIT A, MITOCHONDRIAL"/>
    <property type="match status" value="1"/>
</dbReference>
<evidence type="ECO:0000313" key="5">
    <source>
        <dbReference type="Proteomes" id="UP000632063"/>
    </source>
</evidence>
<accession>A0ABR9CSH9</accession>
<keyword evidence="5" id="KW-1185">Reference proteome</keyword>
<name>A0ABR9CSH9_9HYPH</name>
<dbReference type="PANTHER" id="PTHR11895">
    <property type="entry name" value="TRANSAMIDASE"/>
    <property type="match status" value="1"/>
</dbReference>
<protein>
    <submittedName>
        <fullName evidence="4">Amidase</fullName>
    </submittedName>
</protein>
<dbReference type="Proteomes" id="UP000632063">
    <property type="component" value="Unassembled WGS sequence"/>
</dbReference>
<organism evidence="4 5">
    <name type="scientific">Roseibium litorale</name>
    <dbReference type="NCBI Taxonomy" id="2803841"/>
    <lineage>
        <taxon>Bacteria</taxon>
        <taxon>Pseudomonadati</taxon>
        <taxon>Pseudomonadota</taxon>
        <taxon>Alphaproteobacteria</taxon>
        <taxon>Hyphomicrobiales</taxon>
        <taxon>Stappiaceae</taxon>
        <taxon>Roseibium</taxon>
    </lineage>
</organism>
<reference evidence="5" key="1">
    <citation type="submission" date="2020-09" db="EMBL/GenBank/DDBJ databases">
        <title>The genome sequence of strain Labrenzia suaedae 4C16A.</title>
        <authorList>
            <person name="Liu Y."/>
        </authorList>
    </citation>
    <scope>NUCLEOTIDE SEQUENCE [LARGE SCALE GENOMIC DNA]</scope>
    <source>
        <strain evidence="5">4C16A</strain>
    </source>
</reference>
<proteinExistence type="inferred from homology"/>
<feature type="region of interest" description="Disordered" evidence="2">
    <location>
        <begin position="45"/>
        <end position="69"/>
    </location>
</feature>
<dbReference type="Pfam" id="PF01425">
    <property type="entry name" value="Amidase"/>
    <property type="match status" value="1"/>
</dbReference>
<dbReference type="Gene3D" id="3.90.1300.10">
    <property type="entry name" value="Amidase signature (AS) domain"/>
    <property type="match status" value="1"/>
</dbReference>
<gene>
    <name evidence="4" type="ORF">IG616_18765</name>
</gene>
<dbReference type="SUPFAM" id="SSF75304">
    <property type="entry name" value="Amidase signature (AS) enzymes"/>
    <property type="match status" value="1"/>
</dbReference>
<dbReference type="InterPro" id="IPR036928">
    <property type="entry name" value="AS_sf"/>
</dbReference>
<feature type="domain" description="Amidase" evidence="3">
    <location>
        <begin position="26"/>
        <end position="449"/>
    </location>
</feature>
<comment type="caution">
    <text evidence="4">The sequence shown here is derived from an EMBL/GenBank/DDBJ whole genome shotgun (WGS) entry which is preliminary data.</text>
</comment>
<dbReference type="InterPro" id="IPR023631">
    <property type="entry name" value="Amidase_dom"/>
</dbReference>
<dbReference type="EMBL" id="JACYXI010000014">
    <property type="protein sequence ID" value="MBD8893594.1"/>
    <property type="molecule type" value="Genomic_DNA"/>
</dbReference>
<dbReference type="InterPro" id="IPR000120">
    <property type="entry name" value="Amidase"/>
</dbReference>